<evidence type="ECO:0008006" key="2">
    <source>
        <dbReference type="Google" id="ProtNLM"/>
    </source>
</evidence>
<dbReference type="EMBL" id="LAZR01000215">
    <property type="protein sequence ID" value="KKN81386.1"/>
    <property type="molecule type" value="Genomic_DNA"/>
</dbReference>
<sequence length="111" mass="12687">MTFYAVLRLVPDAIADERLNVGVVVFRDGVVRWRFLSVFRYPGISEGMVAAVREFMADPPMEEDEVRRICGHWLNCIQLSEPRASMEDIDVLLDDVVVQYLDRGILATANR</sequence>
<gene>
    <name evidence="1" type="ORF">LCGC14_0319990</name>
</gene>
<dbReference type="Pfam" id="PF11236">
    <property type="entry name" value="DUF3037"/>
    <property type="match status" value="1"/>
</dbReference>
<accession>A0A0F9W6U9</accession>
<protein>
    <recommendedName>
        <fullName evidence="2">DUF3037 domain-containing protein</fullName>
    </recommendedName>
</protein>
<reference evidence="1" key="1">
    <citation type="journal article" date="2015" name="Nature">
        <title>Complex archaea that bridge the gap between prokaryotes and eukaryotes.</title>
        <authorList>
            <person name="Spang A."/>
            <person name="Saw J.H."/>
            <person name="Jorgensen S.L."/>
            <person name="Zaremba-Niedzwiedzka K."/>
            <person name="Martijn J."/>
            <person name="Lind A.E."/>
            <person name="van Eijk R."/>
            <person name="Schleper C."/>
            <person name="Guy L."/>
            <person name="Ettema T.J."/>
        </authorList>
    </citation>
    <scope>NUCLEOTIDE SEQUENCE</scope>
</reference>
<dbReference type="AlphaFoldDB" id="A0A0F9W6U9"/>
<dbReference type="InterPro" id="IPR021398">
    <property type="entry name" value="DUF3037"/>
</dbReference>
<proteinExistence type="predicted"/>
<organism evidence="1">
    <name type="scientific">marine sediment metagenome</name>
    <dbReference type="NCBI Taxonomy" id="412755"/>
    <lineage>
        <taxon>unclassified sequences</taxon>
        <taxon>metagenomes</taxon>
        <taxon>ecological metagenomes</taxon>
    </lineage>
</organism>
<comment type="caution">
    <text evidence="1">The sequence shown here is derived from an EMBL/GenBank/DDBJ whole genome shotgun (WGS) entry which is preliminary data.</text>
</comment>
<name>A0A0F9W6U9_9ZZZZ</name>
<evidence type="ECO:0000313" key="1">
    <source>
        <dbReference type="EMBL" id="KKN81386.1"/>
    </source>
</evidence>